<comment type="similarity">
    <text evidence="2 14">Belongs to the UppP family.</text>
</comment>
<keyword evidence="6 14" id="KW-0812">Transmembrane</keyword>
<evidence type="ECO:0000256" key="5">
    <source>
        <dbReference type="ARBA" id="ARBA00022475"/>
    </source>
</evidence>
<evidence type="ECO:0000256" key="13">
    <source>
        <dbReference type="ARBA" id="ARBA00047594"/>
    </source>
</evidence>
<dbReference type="AlphaFoldDB" id="A0A2N3PP80"/>
<dbReference type="PANTHER" id="PTHR30622">
    <property type="entry name" value="UNDECAPRENYL-DIPHOSPHATASE"/>
    <property type="match status" value="1"/>
</dbReference>
<comment type="caution">
    <text evidence="15">The sequence shown here is derived from an EMBL/GenBank/DDBJ whole genome shotgun (WGS) entry which is preliminary data.</text>
</comment>
<dbReference type="Proteomes" id="UP000233293">
    <property type="component" value="Unassembled WGS sequence"/>
</dbReference>
<evidence type="ECO:0000256" key="8">
    <source>
        <dbReference type="ARBA" id="ARBA00022989"/>
    </source>
</evidence>
<feature type="transmembrane region" description="Helical" evidence="14">
    <location>
        <begin position="154"/>
        <end position="174"/>
    </location>
</feature>
<dbReference type="GO" id="GO:0009252">
    <property type="term" value="P:peptidoglycan biosynthetic process"/>
    <property type="evidence" value="ECO:0007669"/>
    <property type="project" value="UniProtKB-KW"/>
</dbReference>
<dbReference type="RefSeq" id="WP_101252983.1">
    <property type="nucleotide sequence ID" value="NZ_PIUM01000036.1"/>
</dbReference>
<organism evidence="15 16">
    <name type="scientific">Telmatospirillum siberiense</name>
    <dbReference type="NCBI Taxonomy" id="382514"/>
    <lineage>
        <taxon>Bacteria</taxon>
        <taxon>Pseudomonadati</taxon>
        <taxon>Pseudomonadota</taxon>
        <taxon>Alphaproteobacteria</taxon>
        <taxon>Rhodospirillales</taxon>
        <taxon>Rhodospirillaceae</taxon>
        <taxon>Telmatospirillum</taxon>
    </lineage>
</organism>
<evidence type="ECO:0000256" key="6">
    <source>
        <dbReference type="ARBA" id="ARBA00022692"/>
    </source>
</evidence>
<reference evidence="16" key="1">
    <citation type="submission" date="2017-12" db="EMBL/GenBank/DDBJ databases">
        <title>Draft genome sequence of Telmatospirillum siberiense 26-4b1T, an acidotolerant peatland alphaproteobacterium potentially involved in sulfur cycling.</title>
        <authorList>
            <person name="Hausmann B."/>
            <person name="Pjevac P."/>
            <person name="Schreck K."/>
            <person name="Herbold C.W."/>
            <person name="Daims H."/>
            <person name="Wagner M."/>
            <person name="Pester M."/>
            <person name="Loy A."/>
        </authorList>
    </citation>
    <scope>NUCLEOTIDE SEQUENCE [LARGE SCALE GENOMIC DNA]</scope>
    <source>
        <strain evidence="16">26-4b1</strain>
    </source>
</reference>
<evidence type="ECO:0000256" key="14">
    <source>
        <dbReference type="HAMAP-Rule" id="MF_01006"/>
    </source>
</evidence>
<feature type="transmembrane region" description="Helical" evidence="14">
    <location>
        <begin position="194"/>
        <end position="212"/>
    </location>
</feature>
<evidence type="ECO:0000256" key="4">
    <source>
        <dbReference type="ARBA" id="ARBA00021581"/>
    </source>
</evidence>
<dbReference type="PANTHER" id="PTHR30622:SF4">
    <property type="entry name" value="UNDECAPRENYL-DIPHOSPHATASE"/>
    <property type="match status" value="1"/>
</dbReference>
<keyword evidence="14" id="KW-0961">Cell wall biogenesis/degradation</keyword>
<feature type="transmembrane region" description="Helical" evidence="14">
    <location>
        <begin position="46"/>
        <end position="65"/>
    </location>
</feature>
<comment type="miscellaneous">
    <text evidence="14">Bacitracin is thought to be involved in the inhibition of peptidoglycan synthesis by sequestering undecaprenyl diphosphate, thereby reducing the pool of lipid carrier available.</text>
</comment>
<evidence type="ECO:0000313" key="16">
    <source>
        <dbReference type="Proteomes" id="UP000233293"/>
    </source>
</evidence>
<feature type="transmembrane region" description="Helical" evidence="14">
    <location>
        <begin position="263"/>
        <end position="280"/>
    </location>
</feature>
<dbReference type="InterPro" id="IPR003824">
    <property type="entry name" value="UppP"/>
</dbReference>
<keyword evidence="10 14" id="KW-0046">Antibiotic resistance</keyword>
<accession>A0A2N3PP80</accession>
<protein>
    <recommendedName>
        <fullName evidence="4 14">Undecaprenyl-diphosphatase</fullName>
        <ecNumber evidence="3 14">3.6.1.27</ecNumber>
    </recommendedName>
    <alternativeName>
        <fullName evidence="12 14">Bacitracin resistance protein</fullName>
    </alternativeName>
    <alternativeName>
        <fullName evidence="11 14">Undecaprenyl pyrophosphate phosphatase</fullName>
    </alternativeName>
</protein>
<keyword evidence="9 14" id="KW-0472">Membrane</keyword>
<dbReference type="GO" id="GO:0008360">
    <property type="term" value="P:regulation of cell shape"/>
    <property type="evidence" value="ECO:0007669"/>
    <property type="project" value="UniProtKB-KW"/>
</dbReference>
<evidence type="ECO:0000256" key="2">
    <source>
        <dbReference type="ARBA" id="ARBA00010621"/>
    </source>
</evidence>
<dbReference type="EMBL" id="PIUM01000036">
    <property type="protein sequence ID" value="PKU22215.1"/>
    <property type="molecule type" value="Genomic_DNA"/>
</dbReference>
<dbReference type="GO" id="GO:0046677">
    <property type="term" value="P:response to antibiotic"/>
    <property type="evidence" value="ECO:0007669"/>
    <property type="project" value="UniProtKB-UniRule"/>
</dbReference>
<feature type="transmembrane region" description="Helical" evidence="14">
    <location>
        <begin position="224"/>
        <end position="251"/>
    </location>
</feature>
<dbReference type="NCBIfam" id="NF001397">
    <property type="entry name" value="PRK00281.3-4"/>
    <property type="match status" value="1"/>
</dbReference>
<keyword evidence="5 14" id="KW-1003">Cell membrane</keyword>
<keyword evidence="8 14" id="KW-1133">Transmembrane helix</keyword>
<name>A0A2N3PP80_9PROT</name>
<evidence type="ECO:0000256" key="3">
    <source>
        <dbReference type="ARBA" id="ARBA00012374"/>
    </source>
</evidence>
<evidence type="ECO:0000256" key="12">
    <source>
        <dbReference type="ARBA" id="ARBA00032932"/>
    </source>
</evidence>
<dbReference type="GO" id="GO:0071555">
    <property type="term" value="P:cell wall organization"/>
    <property type="evidence" value="ECO:0007669"/>
    <property type="project" value="UniProtKB-KW"/>
</dbReference>
<dbReference type="GO" id="GO:0005886">
    <property type="term" value="C:plasma membrane"/>
    <property type="evidence" value="ECO:0007669"/>
    <property type="project" value="UniProtKB-SubCell"/>
</dbReference>
<gene>
    <name evidence="14" type="primary">uppP</name>
    <name evidence="15" type="ORF">CWS72_22960</name>
</gene>
<dbReference type="EC" id="3.6.1.27" evidence="3 14"/>
<feature type="transmembrane region" description="Helical" evidence="14">
    <location>
        <begin position="113"/>
        <end position="134"/>
    </location>
</feature>
<evidence type="ECO:0000256" key="10">
    <source>
        <dbReference type="ARBA" id="ARBA00023251"/>
    </source>
</evidence>
<comment type="subcellular location">
    <subcellularLocation>
        <location evidence="1 14">Cell membrane</location>
        <topology evidence="1 14">Multi-pass membrane protein</topology>
    </subcellularLocation>
</comment>
<feature type="transmembrane region" description="Helical" evidence="14">
    <location>
        <begin position="86"/>
        <end position="107"/>
    </location>
</feature>
<evidence type="ECO:0000256" key="11">
    <source>
        <dbReference type="ARBA" id="ARBA00032707"/>
    </source>
</evidence>
<sequence>MSVLLASLIAFLQGVTELFPVSSLGHAVILPAVLGLGIDQRAPEFLPFLVVLHLGTAAALLLYFWRDWLEIVFGLLSGQPDRRRESARVLTLMIIATLPAAVLGFLFEHKLKDLFGIPTIAAGFLFINGFLLFFGERLRVRHNSLNAQKGLSELTWKGALAIGFWQCTAFFPGISRSGATMVGGLLSGLSHRASAHFSFLIATPVILGAAILEVPKLLHHTAPAGMLTVSLIGGAVAGVTAFASIAFLMHYFRKHDFEALNPFAFYCWLAGGGSLLFLWFA</sequence>
<proteinExistence type="inferred from homology"/>
<evidence type="ECO:0000313" key="15">
    <source>
        <dbReference type="EMBL" id="PKU22215.1"/>
    </source>
</evidence>
<keyword evidence="7 14" id="KW-0378">Hydrolase</keyword>
<comment type="catalytic activity">
    <reaction evidence="13 14">
        <text>di-trans,octa-cis-undecaprenyl diphosphate + H2O = di-trans,octa-cis-undecaprenyl phosphate + phosphate + H(+)</text>
        <dbReference type="Rhea" id="RHEA:28094"/>
        <dbReference type="ChEBI" id="CHEBI:15377"/>
        <dbReference type="ChEBI" id="CHEBI:15378"/>
        <dbReference type="ChEBI" id="CHEBI:43474"/>
        <dbReference type="ChEBI" id="CHEBI:58405"/>
        <dbReference type="ChEBI" id="CHEBI:60392"/>
        <dbReference type="EC" id="3.6.1.27"/>
    </reaction>
</comment>
<dbReference type="HAMAP" id="MF_01006">
    <property type="entry name" value="Undec_diphosphatase"/>
    <property type="match status" value="1"/>
</dbReference>
<evidence type="ECO:0000256" key="7">
    <source>
        <dbReference type="ARBA" id="ARBA00022801"/>
    </source>
</evidence>
<evidence type="ECO:0000256" key="9">
    <source>
        <dbReference type="ARBA" id="ARBA00023136"/>
    </source>
</evidence>
<keyword evidence="16" id="KW-1185">Reference proteome</keyword>
<comment type="function">
    <text evidence="14">Catalyzes the dephosphorylation of undecaprenyl diphosphate (UPP). Confers resistance to bacitracin.</text>
</comment>
<dbReference type="GO" id="GO:0050380">
    <property type="term" value="F:undecaprenyl-diphosphatase activity"/>
    <property type="evidence" value="ECO:0007669"/>
    <property type="project" value="UniProtKB-UniRule"/>
</dbReference>
<keyword evidence="14" id="KW-0133">Cell shape</keyword>
<dbReference type="OrthoDB" id="9808289at2"/>
<keyword evidence="14" id="KW-0573">Peptidoglycan synthesis</keyword>
<evidence type="ECO:0000256" key="1">
    <source>
        <dbReference type="ARBA" id="ARBA00004651"/>
    </source>
</evidence>
<dbReference type="Pfam" id="PF02673">
    <property type="entry name" value="BacA"/>
    <property type="match status" value="1"/>
</dbReference>